<name>A0A3N0YSF1_ANAGA</name>
<dbReference type="AlphaFoldDB" id="A0A3N0YSF1"/>
<evidence type="ECO:0000313" key="1">
    <source>
        <dbReference type="EMBL" id="ROL49137.1"/>
    </source>
</evidence>
<dbReference type="EMBL" id="RJVU01027559">
    <property type="protein sequence ID" value="ROL49137.1"/>
    <property type="molecule type" value="Genomic_DNA"/>
</dbReference>
<reference evidence="1 2" key="1">
    <citation type="submission" date="2018-10" db="EMBL/GenBank/DDBJ databases">
        <title>Genome assembly for a Yunnan-Guizhou Plateau 3E fish, Anabarilius grahami (Regan), and its evolutionary and genetic applications.</title>
        <authorList>
            <person name="Jiang W."/>
        </authorList>
    </citation>
    <scope>NUCLEOTIDE SEQUENCE [LARGE SCALE GENOMIC DNA]</scope>
    <source>
        <strain evidence="1">AG-KIZ</strain>
        <tissue evidence="1">Muscle</tissue>
    </source>
</reference>
<comment type="caution">
    <text evidence="1">The sequence shown here is derived from an EMBL/GenBank/DDBJ whole genome shotgun (WGS) entry which is preliminary data.</text>
</comment>
<evidence type="ECO:0000313" key="2">
    <source>
        <dbReference type="Proteomes" id="UP000281406"/>
    </source>
</evidence>
<accession>A0A3N0YSF1</accession>
<dbReference type="Proteomes" id="UP000281406">
    <property type="component" value="Unassembled WGS sequence"/>
</dbReference>
<protein>
    <submittedName>
        <fullName evidence="1">Uncharacterized protein</fullName>
    </submittedName>
</protein>
<sequence>MKAVVQAVIKGINAAPEIGLRVANKFHSKNISSTGMKRKRRASAGWYGSRPKHHWLILKVTVTTLCTSVNRAFPLWVYGLCNNFKQSEECVSTGDVGGTAAGQGGGQVEND</sequence>
<keyword evidence="2" id="KW-1185">Reference proteome</keyword>
<organism evidence="1 2">
    <name type="scientific">Anabarilius grahami</name>
    <name type="common">Kanglang fish</name>
    <name type="synonym">Barilius grahami</name>
    <dbReference type="NCBI Taxonomy" id="495550"/>
    <lineage>
        <taxon>Eukaryota</taxon>
        <taxon>Metazoa</taxon>
        <taxon>Chordata</taxon>
        <taxon>Craniata</taxon>
        <taxon>Vertebrata</taxon>
        <taxon>Euteleostomi</taxon>
        <taxon>Actinopterygii</taxon>
        <taxon>Neopterygii</taxon>
        <taxon>Teleostei</taxon>
        <taxon>Ostariophysi</taxon>
        <taxon>Cypriniformes</taxon>
        <taxon>Xenocyprididae</taxon>
        <taxon>Xenocypridinae</taxon>
        <taxon>Xenocypridinae incertae sedis</taxon>
        <taxon>Anabarilius</taxon>
    </lineage>
</organism>
<gene>
    <name evidence="1" type="ORF">DPX16_16752</name>
</gene>
<proteinExistence type="predicted"/>